<organism evidence="1 2">
    <name type="scientific">Brachionus plicatilis</name>
    <name type="common">Marine rotifer</name>
    <name type="synonym">Brachionus muelleri</name>
    <dbReference type="NCBI Taxonomy" id="10195"/>
    <lineage>
        <taxon>Eukaryota</taxon>
        <taxon>Metazoa</taxon>
        <taxon>Spiralia</taxon>
        <taxon>Gnathifera</taxon>
        <taxon>Rotifera</taxon>
        <taxon>Eurotatoria</taxon>
        <taxon>Monogononta</taxon>
        <taxon>Pseudotrocha</taxon>
        <taxon>Ploima</taxon>
        <taxon>Brachionidae</taxon>
        <taxon>Brachionus</taxon>
    </lineage>
</organism>
<dbReference type="AlphaFoldDB" id="A0A3M7QHM4"/>
<proteinExistence type="predicted"/>
<evidence type="ECO:0000313" key="1">
    <source>
        <dbReference type="EMBL" id="RNA10789.1"/>
    </source>
</evidence>
<sequence length="61" mass="7374">MIFFPQNSFELRLFFKEILSDSANSKFNIILFLLRKKKQIVVLLLLELREKMKKKNEKKGE</sequence>
<gene>
    <name evidence="1" type="ORF">BpHYR1_020356</name>
</gene>
<keyword evidence="2" id="KW-1185">Reference proteome</keyword>
<dbReference type="EMBL" id="REGN01006117">
    <property type="protein sequence ID" value="RNA10789.1"/>
    <property type="molecule type" value="Genomic_DNA"/>
</dbReference>
<protein>
    <submittedName>
        <fullName evidence="1">Uncharacterized protein</fullName>
    </submittedName>
</protein>
<accession>A0A3M7QHM4</accession>
<evidence type="ECO:0000313" key="2">
    <source>
        <dbReference type="Proteomes" id="UP000276133"/>
    </source>
</evidence>
<reference evidence="1 2" key="1">
    <citation type="journal article" date="2018" name="Sci. Rep.">
        <title>Genomic signatures of local adaptation to the degree of environmental predictability in rotifers.</title>
        <authorList>
            <person name="Franch-Gras L."/>
            <person name="Hahn C."/>
            <person name="Garcia-Roger E.M."/>
            <person name="Carmona M.J."/>
            <person name="Serra M."/>
            <person name="Gomez A."/>
        </authorList>
    </citation>
    <scope>NUCLEOTIDE SEQUENCE [LARGE SCALE GENOMIC DNA]</scope>
    <source>
        <strain evidence="1">HYR1</strain>
    </source>
</reference>
<comment type="caution">
    <text evidence="1">The sequence shown here is derived from an EMBL/GenBank/DDBJ whole genome shotgun (WGS) entry which is preliminary data.</text>
</comment>
<name>A0A3M7QHM4_BRAPC</name>
<dbReference type="Proteomes" id="UP000276133">
    <property type="component" value="Unassembled WGS sequence"/>
</dbReference>